<keyword evidence="8" id="KW-0472">Membrane</keyword>
<dbReference type="SUPFAM" id="SSF52540">
    <property type="entry name" value="P-loop containing nucleoside triphosphate hydrolases"/>
    <property type="match status" value="1"/>
</dbReference>
<evidence type="ECO:0000256" key="4">
    <source>
        <dbReference type="ARBA" id="ARBA00022475"/>
    </source>
</evidence>
<dbReference type="Pfam" id="PF00005">
    <property type="entry name" value="ABC_tran"/>
    <property type="match status" value="1"/>
</dbReference>
<comment type="caution">
    <text evidence="12">The sequence shown here is derived from an EMBL/GenBank/DDBJ whole genome shotgun (WGS) entry which is preliminary data.</text>
</comment>
<feature type="domain" description="ABC transporter" evidence="11">
    <location>
        <begin position="6"/>
        <end position="236"/>
    </location>
</feature>
<comment type="subcellular location">
    <subcellularLocation>
        <location evidence="1">Cell membrane</location>
        <topology evidence="1">Peripheral membrane protein</topology>
        <orientation evidence="1">Cytoplasmic side</orientation>
    </subcellularLocation>
</comment>
<dbReference type="GO" id="GO:0043215">
    <property type="term" value="P:daunorubicin transport"/>
    <property type="evidence" value="ECO:0007669"/>
    <property type="project" value="InterPro"/>
</dbReference>
<evidence type="ECO:0000256" key="10">
    <source>
        <dbReference type="ARBA" id="ARBA00049985"/>
    </source>
</evidence>
<keyword evidence="5" id="KW-0547">Nucleotide-binding</keyword>
<dbReference type="InterPro" id="IPR005894">
    <property type="entry name" value="DrrA"/>
</dbReference>
<organism evidence="12 13">
    <name type="scientific">Streptomyces lacrimifluminis</name>
    <dbReference type="NCBI Taxonomy" id="1500077"/>
    <lineage>
        <taxon>Bacteria</taxon>
        <taxon>Bacillati</taxon>
        <taxon>Actinomycetota</taxon>
        <taxon>Actinomycetes</taxon>
        <taxon>Kitasatosporales</taxon>
        <taxon>Streptomycetaceae</taxon>
        <taxon>Streptomyces</taxon>
    </lineage>
</organism>
<dbReference type="EC" id="7.6.2.2" evidence="2"/>
<keyword evidence="9" id="KW-0046">Antibiotic resistance</keyword>
<dbReference type="AlphaFoldDB" id="A0A917L9P9"/>
<evidence type="ECO:0000313" key="12">
    <source>
        <dbReference type="EMBL" id="GGJ54808.1"/>
    </source>
</evidence>
<keyword evidence="7" id="KW-1278">Translocase</keyword>
<dbReference type="InterPro" id="IPR050763">
    <property type="entry name" value="ABC_transporter_ATP-binding"/>
</dbReference>
<dbReference type="InterPro" id="IPR025302">
    <property type="entry name" value="DrrA1/2-like_C"/>
</dbReference>
<dbReference type="InterPro" id="IPR027417">
    <property type="entry name" value="P-loop_NTPase"/>
</dbReference>
<evidence type="ECO:0000259" key="11">
    <source>
        <dbReference type="PROSITE" id="PS50893"/>
    </source>
</evidence>
<dbReference type="EMBL" id="BMMU01000024">
    <property type="protein sequence ID" value="GGJ54808.1"/>
    <property type="molecule type" value="Genomic_DNA"/>
</dbReference>
<dbReference type="GO" id="GO:0008559">
    <property type="term" value="F:ABC-type xenobiotic transporter activity"/>
    <property type="evidence" value="ECO:0007669"/>
    <property type="project" value="UniProtKB-EC"/>
</dbReference>
<reference evidence="12" key="2">
    <citation type="submission" date="2020-09" db="EMBL/GenBank/DDBJ databases">
        <authorList>
            <person name="Sun Q."/>
            <person name="Zhou Y."/>
        </authorList>
    </citation>
    <scope>NUCLEOTIDE SEQUENCE</scope>
    <source>
        <strain evidence="12">CGMCC 4.7272</strain>
    </source>
</reference>
<evidence type="ECO:0000256" key="5">
    <source>
        <dbReference type="ARBA" id="ARBA00022741"/>
    </source>
</evidence>
<evidence type="ECO:0000256" key="7">
    <source>
        <dbReference type="ARBA" id="ARBA00022967"/>
    </source>
</evidence>
<evidence type="ECO:0000256" key="3">
    <source>
        <dbReference type="ARBA" id="ARBA00022448"/>
    </source>
</evidence>
<gene>
    <name evidence="12" type="ORF">GCM10012282_59950</name>
</gene>
<dbReference type="PANTHER" id="PTHR42711:SF19">
    <property type="entry name" value="DOXORUBICIN RESISTANCE ATP-BINDING PROTEIN DRRA"/>
    <property type="match status" value="1"/>
</dbReference>
<dbReference type="GO" id="GO:0046677">
    <property type="term" value="P:response to antibiotic"/>
    <property type="evidence" value="ECO:0007669"/>
    <property type="project" value="UniProtKB-KW"/>
</dbReference>
<dbReference type="PROSITE" id="PS00211">
    <property type="entry name" value="ABC_TRANSPORTER_1"/>
    <property type="match status" value="1"/>
</dbReference>
<dbReference type="InterPro" id="IPR017871">
    <property type="entry name" value="ABC_transporter-like_CS"/>
</dbReference>
<protein>
    <recommendedName>
        <fullName evidence="2">ABC-type xenobiotic transporter</fullName>
        <ecNumber evidence="2">7.6.2.2</ecNumber>
    </recommendedName>
</protein>
<keyword evidence="3" id="KW-0813">Transport</keyword>
<sequence>MADAAITVEGAHKKYGDTLALSGLDLLVARGTVHGVLGPNGAGKTTLVRILSTLLRPDGGRVEVAGHDVLTEAREVRLRIGLLGQHAALDEELSGRQNLEMFGRLHHLGARHARVRADELLDRFGLADTGRKAARHYSGGMRRRLDLAASLVTDPEVLFLDEPTTGLDPRGRTEVWTAVRSLVGGGTTVLLTTQYLEEADQLADRVSVVDRGRVVADGTPDELKAATGGDRIDVVLRDAGQLGAAVALLPVPAEGVSVDPDRRLLSAQVTDRMAALSGVVRALEAAGIEAEDIALRRPTLDEVFLDLTGGDERAKEAV</sequence>
<dbReference type="RefSeq" id="WP_189150534.1">
    <property type="nucleotide sequence ID" value="NZ_BAABER010000019.1"/>
</dbReference>
<keyword evidence="4" id="KW-1003">Cell membrane</keyword>
<evidence type="ECO:0000256" key="8">
    <source>
        <dbReference type="ARBA" id="ARBA00023136"/>
    </source>
</evidence>
<dbReference type="Proteomes" id="UP000625682">
    <property type="component" value="Unassembled WGS sequence"/>
</dbReference>
<evidence type="ECO:0000256" key="6">
    <source>
        <dbReference type="ARBA" id="ARBA00022840"/>
    </source>
</evidence>
<dbReference type="PANTHER" id="PTHR42711">
    <property type="entry name" value="ABC TRANSPORTER ATP-BINDING PROTEIN"/>
    <property type="match status" value="1"/>
</dbReference>
<dbReference type="GO" id="GO:0005886">
    <property type="term" value="C:plasma membrane"/>
    <property type="evidence" value="ECO:0007669"/>
    <property type="project" value="UniProtKB-SubCell"/>
</dbReference>
<dbReference type="InterPro" id="IPR003439">
    <property type="entry name" value="ABC_transporter-like_ATP-bd"/>
</dbReference>
<reference evidence="12" key="1">
    <citation type="journal article" date="2014" name="Int. J. Syst. Evol. Microbiol.">
        <title>Complete genome sequence of Corynebacterium casei LMG S-19264T (=DSM 44701T), isolated from a smear-ripened cheese.</title>
        <authorList>
            <consortium name="US DOE Joint Genome Institute (JGI-PGF)"/>
            <person name="Walter F."/>
            <person name="Albersmeier A."/>
            <person name="Kalinowski J."/>
            <person name="Ruckert C."/>
        </authorList>
    </citation>
    <scope>NUCLEOTIDE SEQUENCE</scope>
    <source>
        <strain evidence="12">CGMCC 4.7272</strain>
    </source>
</reference>
<dbReference type="NCBIfam" id="TIGR01188">
    <property type="entry name" value="drrA"/>
    <property type="match status" value="1"/>
</dbReference>
<name>A0A917L9P9_9ACTN</name>
<dbReference type="FunFam" id="3.40.50.300:FF:000589">
    <property type="entry name" value="ABC transporter, ATP-binding subunit"/>
    <property type="match status" value="1"/>
</dbReference>
<dbReference type="SMART" id="SM00382">
    <property type="entry name" value="AAA"/>
    <property type="match status" value="1"/>
</dbReference>
<dbReference type="GO" id="GO:0005524">
    <property type="term" value="F:ATP binding"/>
    <property type="evidence" value="ECO:0007669"/>
    <property type="project" value="UniProtKB-KW"/>
</dbReference>
<keyword evidence="6 12" id="KW-0067">ATP-binding</keyword>
<evidence type="ECO:0000256" key="2">
    <source>
        <dbReference type="ARBA" id="ARBA00012191"/>
    </source>
</evidence>
<proteinExistence type="inferred from homology"/>
<evidence type="ECO:0000256" key="1">
    <source>
        <dbReference type="ARBA" id="ARBA00004413"/>
    </source>
</evidence>
<evidence type="ECO:0000313" key="13">
    <source>
        <dbReference type="Proteomes" id="UP000625682"/>
    </source>
</evidence>
<dbReference type="GO" id="GO:0016887">
    <property type="term" value="F:ATP hydrolysis activity"/>
    <property type="evidence" value="ECO:0007669"/>
    <property type="project" value="InterPro"/>
</dbReference>
<evidence type="ECO:0000256" key="9">
    <source>
        <dbReference type="ARBA" id="ARBA00023251"/>
    </source>
</evidence>
<comment type="similarity">
    <text evidence="10">Belongs to the ABC transporter superfamily. Drug exporter-1 (DrugE1) (TC 3.A.1.105) family.</text>
</comment>
<keyword evidence="13" id="KW-1185">Reference proteome</keyword>
<dbReference type="PROSITE" id="PS50893">
    <property type="entry name" value="ABC_TRANSPORTER_2"/>
    <property type="match status" value="1"/>
</dbReference>
<accession>A0A917L9P9</accession>
<dbReference type="Pfam" id="PF13732">
    <property type="entry name" value="DrrA1-3_C"/>
    <property type="match status" value="1"/>
</dbReference>
<dbReference type="Gene3D" id="3.40.50.300">
    <property type="entry name" value="P-loop containing nucleotide triphosphate hydrolases"/>
    <property type="match status" value="1"/>
</dbReference>
<dbReference type="GO" id="GO:1900753">
    <property type="term" value="P:doxorubicin transport"/>
    <property type="evidence" value="ECO:0007669"/>
    <property type="project" value="InterPro"/>
</dbReference>
<dbReference type="InterPro" id="IPR003593">
    <property type="entry name" value="AAA+_ATPase"/>
</dbReference>